<evidence type="ECO:0000313" key="10">
    <source>
        <dbReference type="EMBL" id="MFC0390718.1"/>
    </source>
</evidence>
<evidence type="ECO:0000259" key="9">
    <source>
        <dbReference type="Pfam" id="PF25198"/>
    </source>
</evidence>
<dbReference type="InterPro" id="IPR046953">
    <property type="entry name" value="Spore_GerAC-like_C"/>
</dbReference>
<evidence type="ECO:0000256" key="7">
    <source>
        <dbReference type="ARBA" id="ARBA00023288"/>
    </source>
</evidence>
<dbReference type="Pfam" id="PF05504">
    <property type="entry name" value="Spore_GerAC"/>
    <property type="match status" value="1"/>
</dbReference>
<dbReference type="EMBL" id="JBHLVF010000009">
    <property type="protein sequence ID" value="MFC0390718.1"/>
    <property type="molecule type" value="Genomic_DNA"/>
</dbReference>
<keyword evidence="5" id="KW-0472">Membrane</keyword>
<dbReference type="PANTHER" id="PTHR35789">
    <property type="entry name" value="SPORE GERMINATION PROTEIN B3"/>
    <property type="match status" value="1"/>
</dbReference>
<proteinExistence type="inferred from homology"/>
<evidence type="ECO:0000256" key="6">
    <source>
        <dbReference type="ARBA" id="ARBA00023139"/>
    </source>
</evidence>
<feature type="domain" description="Spore germination protein N-terminal" evidence="9">
    <location>
        <begin position="27"/>
        <end position="207"/>
    </location>
</feature>
<reference evidence="10 11" key="1">
    <citation type="submission" date="2024-09" db="EMBL/GenBank/DDBJ databases">
        <authorList>
            <person name="Sun Q."/>
            <person name="Mori K."/>
        </authorList>
    </citation>
    <scope>NUCLEOTIDE SEQUENCE [LARGE SCALE GENOMIC DNA]</scope>
    <source>
        <strain evidence="10 11">CCM 4839</strain>
    </source>
</reference>
<dbReference type="InterPro" id="IPR038501">
    <property type="entry name" value="Spore_GerAC_C_sf"/>
</dbReference>
<dbReference type="Gene3D" id="3.30.300.210">
    <property type="entry name" value="Nutrient germinant receptor protein C, domain 3"/>
    <property type="match status" value="1"/>
</dbReference>
<dbReference type="PANTHER" id="PTHR35789:SF1">
    <property type="entry name" value="SPORE GERMINATION PROTEIN B3"/>
    <property type="match status" value="1"/>
</dbReference>
<evidence type="ECO:0000313" key="11">
    <source>
        <dbReference type="Proteomes" id="UP001589818"/>
    </source>
</evidence>
<dbReference type="NCBIfam" id="TIGR02887">
    <property type="entry name" value="spore_ger_x_C"/>
    <property type="match status" value="1"/>
</dbReference>
<comment type="caution">
    <text evidence="10">The sequence shown here is derived from an EMBL/GenBank/DDBJ whole genome shotgun (WGS) entry which is preliminary data.</text>
</comment>
<dbReference type="InterPro" id="IPR057336">
    <property type="entry name" value="GerAC_N"/>
</dbReference>
<dbReference type="Proteomes" id="UP001589818">
    <property type="component" value="Unassembled WGS sequence"/>
</dbReference>
<dbReference type="Gene3D" id="6.20.190.10">
    <property type="entry name" value="Nutrient germinant receptor protein C, domain 1"/>
    <property type="match status" value="1"/>
</dbReference>
<dbReference type="InterPro" id="IPR008844">
    <property type="entry name" value="Spore_GerAC-like"/>
</dbReference>
<keyword evidence="11" id="KW-1185">Reference proteome</keyword>
<evidence type="ECO:0000259" key="8">
    <source>
        <dbReference type="Pfam" id="PF05504"/>
    </source>
</evidence>
<gene>
    <name evidence="10" type="ORF">ACFFJ8_04935</name>
</gene>
<dbReference type="RefSeq" id="WP_204821049.1">
    <property type="nucleotide sequence ID" value="NZ_JANHOF010000009.1"/>
</dbReference>
<evidence type="ECO:0000256" key="3">
    <source>
        <dbReference type="ARBA" id="ARBA00022544"/>
    </source>
</evidence>
<keyword evidence="7" id="KW-0449">Lipoprotein</keyword>
<evidence type="ECO:0000256" key="4">
    <source>
        <dbReference type="ARBA" id="ARBA00022729"/>
    </source>
</evidence>
<evidence type="ECO:0000256" key="2">
    <source>
        <dbReference type="ARBA" id="ARBA00007886"/>
    </source>
</evidence>
<sequence>MNASFSTKVLLIVSLCITLILLTGCWDRKEVNDLALVMATGIDKKDDKTIELSIQVFIPRAAGGGGGGGGEGGMSGSGGGTEQTLVRSEVGTTIADAMSKLQEKIPRKIFWGHGEVFIIGEKLAREGISEHIDFLLRDPEPRVRADMLVSKGEAKEVLELLPPLERSSAEVLREMAKTRIGIQTTVNDLAQMLAGDSGAAALPWVEILPPNPDKKKQQQTIPYITGTAVFKKDKMVGRINDKVTRGLLWLRNEIKLATVTITPREAEGYVSTRMLSSHTVLIPKINDEKWSITVKIETKNDMLQNTTNLSMMNPKLLKAIENGLEKDIVNYVQMALTSGQQKYKADIFGFADAFHRKYPKSWNKTKERWDEIFPEIEVNVEVKAKILRSGMSSEGAVRPENEVRKK</sequence>
<name>A0ABV6J7C2_9BACL</name>
<organism evidence="10 11">
    <name type="scientific">Paenibacillus mendelii</name>
    <dbReference type="NCBI Taxonomy" id="206163"/>
    <lineage>
        <taxon>Bacteria</taxon>
        <taxon>Bacillati</taxon>
        <taxon>Bacillota</taxon>
        <taxon>Bacilli</taxon>
        <taxon>Bacillales</taxon>
        <taxon>Paenibacillaceae</taxon>
        <taxon>Paenibacillus</taxon>
    </lineage>
</organism>
<protein>
    <submittedName>
        <fullName evidence="10">Ger(X)C family spore germination protein</fullName>
    </submittedName>
</protein>
<evidence type="ECO:0000256" key="1">
    <source>
        <dbReference type="ARBA" id="ARBA00004635"/>
    </source>
</evidence>
<keyword evidence="4" id="KW-0732">Signal</keyword>
<feature type="domain" description="Spore germination GerAC-like C-terminal" evidence="8">
    <location>
        <begin position="225"/>
        <end position="390"/>
    </location>
</feature>
<keyword evidence="6" id="KW-0564">Palmitate</keyword>
<keyword evidence="3" id="KW-0309">Germination</keyword>
<comment type="similarity">
    <text evidence="2">Belongs to the GerABKC lipoprotein family.</text>
</comment>
<accession>A0ABV6J7C2</accession>
<comment type="subcellular location">
    <subcellularLocation>
        <location evidence="1">Membrane</location>
        <topology evidence="1">Lipid-anchor</topology>
    </subcellularLocation>
</comment>
<dbReference type="Pfam" id="PF25198">
    <property type="entry name" value="Spore_GerAC_N"/>
    <property type="match status" value="1"/>
</dbReference>
<evidence type="ECO:0000256" key="5">
    <source>
        <dbReference type="ARBA" id="ARBA00023136"/>
    </source>
</evidence>